<reference evidence="3" key="2">
    <citation type="submission" date="2013-04" db="UniProtKB">
        <authorList>
            <consortium name="EnsemblPlants"/>
        </authorList>
    </citation>
    <scope>IDENTIFICATION</scope>
</reference>
<feature type="region of interest" description="Disordered" evidence="1">
    <location>
        <begin position="60"/>
        <end position="85"/>
    </location>
</feature>
<proteinExistence type="predicted"/>
<sequence>MLYAAFMLALLSPAISHRLRTNPLHAPKKEKNVFFFLLRKREGERGRKIILLLLYCQPRTPRQEGRQGGGRERQGAARRGEPREG</sequence>
<feature type="signal peptide" evidence="2">
    <location>
        <begin position="1"/>
        <end position="16"/>
    </location>
</feature>
<evidence type="ECO:0000256" key="2">
    <source>
        <dbReference type="SAM" id="SignalP"/>
    </source>
</evidence>
<evidence type="ECO:0000313" key="4">
    <source>
        <dbReference type="Proteomes" id="UP000006038"/>
    </source>
</evidence>
<feature type="chain" id="PRO_5003772235" description="Secreted protein" evidence="2">
    <location>
        <begin position="17"/>
        <end position="85"/>
    </location>
</feature>
<protein>
    <recommendedName>
        <fullName evidence="5">Secreted protein</fullName>
    </recommendedName>
</protein>
<accession>J3L3V8</accession>
<feature type="compositionally biased region" description="Basic and acidic residues" evidence="1">
    <location>
        <begin position="61"/>
        <end position="85"/>
    </location>
</feature>
<evidence type="ECO:0000256" key="1">
    <source>
        <dbReference type="SAM" id="MobiDB-lite"/>
    </source>
</evidence>
<name>J3L3V8_ORYBR</name>
<evidence type="ECO:0000313" key="3">
    <source>
        <dbReference type="EnsemblPlants" id="OB01G39140.1"/>
    </source>
</evidence>
<evidence type="ECO:0008006" key="5">
    <source>
        <dbReference type="Google" id="ProtNLM"/>
    </source>
</evidence>
<dbReference type="HOGENOM" id="CLU_2516234_0_0_1"/>
<dbReference type="Gramene" id="OB01G39140.1">
    <property type="protein sequence ID" value="OB01G39140.1"/>
    <property type="gene ID" value="OB01G39140"/>
</dbReference>
<dbReference type="Proteomes" id="UP000006038">
    <property type="component" value="Chromosome 1"/>
</dbReference>
<reference evidence="3" key="1">
    <citation type="journal article" date="2013" name="Nat. Commun.">
        <title>Whole-genome sequencing of Oryza brachyantha reveals mechanisms underlying Oryza genome evolution.</title>
        <authorList>
            <person name="Chen J."/>
            <person name="Huang Q."/>
            <person name="Gao D."/>
            <person name="Wang J."/>
            <person name="Lang Y."/>
            <person name="Liu T."/>
            <person name="Li B."/>
            <person name="Bai Z."/>
            <person name="Luis Goicoechea J."/>
            <person name="Liang C."/>
            <person name="Chen C."/>
            <person name="Zhang W."/>
            <person name="Sun S."/>
            <person name="Liao Y."/>
            <person name="Zhang X."/>
            <person name="Yang L."/>
            <person name="Song C."/>
            <person name="Wang M."/>
            <person name="Shi J."/>
            <person name="Liu G."/>
            <person name="Liu J."/>
            <person name="Zhou H."/>
            <person name="Zhou W."/>
            <person name="Yu Q."/>
            <person name="An N."/>
            <person name="Chen Y."/>
            <person name="Cai Q."/>
            <person name="Wang B."/>
            <person name="Liu B."/>
            <person name="Min J."/>
            <person name="Huang Y."/>
            <person name="Wu H."/>
            <person name="Li Z."/>
            <person name="Zhang Y."/>
            <person name="Yin Y."/>
            <person name="Song W."/>
            <person name="Jiang J."/>
            <person name="Jackson S.A."/>
            <person name="Wing R.A."/>
            <person name="Wang J."/>
            <person name="Chen M."/>
        </authorList>
    </citation>
    <scope>NUCLEOTIDE SEQUENCE [LARGE SCALE GENOMIC DNA]</scope>
    <source>
        <strain evidence="3">cv. IRGC 101232</strain>
    </source>
</reference>
<keyword evidence="4" id="KW-1185">Reference proteome</keyword>
<dbReference type="AlphaFoldDB" id="J3L3V8"/>
<dbReference type="EnsemblPlants" id="OB01G39140.1">
    <property type="protein sequence ID" value="OB01G39140.1"/>
    <property type="gene ID" value="OB01G39140"/>
</dbReference>
<keyword evidence="2" id="KW-0732">Signal</keyword>
<organism evidence="3">
    <name type="scientific">Oryza brachyantha</name>
    <name type="common">malo sina</name>
    <dbReference type="NCBI Taxonomy" id="4533"/>
    <lineage>
        <taxon>Eukaryota</taxon>
        <taxon>Viridiplantae</taxon>
        <taxon>Streptophyta</taxon>
        <taxon>Embryophyta</taxon>
        <taxon>Tracheophyta</taxon>
        <taxon>Spermatophyta</taxon>
        <taxon>Magnoliopsida</taxon>
        <taxon>Liliopsida</taxon>
        <taxon>Poales</taxon>
        <taxon>Poaceae</taxon>
        <taxon>BOP clade</taxon>
        <taxon>Oryzoideae</taxon>
        <taxon>Oryzeae</taxon>
        <taxon>Oryzinae</taxon>
        <taxon>Oryza</taxon>
    </lineage>
</organism>